<evidence type="ECO:0000259" key="8">
    <source>
        <dbReference type="PROSITE" id="PS50172"/>
    </source>
</evidence>
<gene>
    <name evidence="9" type="ORF">FD07_GL000730</name>
</gene>
<dbReference type="GO" id="GO:0003676">
    <property type="term" value="F:nucleic acid binding"/>
    <property type="evidence" value="ECO:0007669"/>
    <property type="project" value="InterPro"/>
</dbReference>
<protein>
    <recommendedName>
        <fullName evidence="7">DNA polymerase III polC-type</fullName>
    </recommendedName>
</protein>
<dbReference type="PATRIC" id="fig|1267003.4.peg.778"/>
<dbReference type="RefSeq" id="WP_020089140.1">
    <property type="nucleotide sequence ID" value="NZ_AZCZ01000002.1"/>
</dbReference>
<dbReference type="PROSITE" id="PS50172">
    <property type="entry name" value="BRCT"/>
    <property type="match status" value="1"/>
</dbReference>
<dbReference type="STRING" id="357278.IV61_GL001671"/>
<organism evidence="9 10">
    <name type="scientific">Levilactobacillus parabrevis ATCC 53295</name>
    <dbReference type="NCBI Taxonomy" id="1267003"/>
    <lineage>
        <taxon>Bacteria</taxon>
        <taxon>Bacillati</taxon>
        <taxon>Bacillota</taxon>
        <taxon>Bacilli</taxon>
        <taxon>Lactobacillales</taxon>
        <taxon>Lactobacillaceae</taxon>
        <taxon>Levilactobacillus</taxon>
    </lineage>
</organism>
<keyword evidence="3" id="KW-0235">DNA replication</keyword>
<dbReference type="EMBL" id="AZCZ01000002">
    <property type="protein sequence ID" value="KRK39555.1"/>
    <property type="molecule type" value="Genomic_DNA"/>
</dbReference>
<keyword evidence="6" id="KW-0239">DNA-directed DNA polymerase</keyword>
<evidence type="ECO:0000256" key="1">
    <source>
        <dbReference type="ARBA" id="ARBA00022679"/>
    </source>
</evidence>
<comment type="caution">
    <text evidence="9">The sequence shown here is derived from an EMBL/GenBank/DDBJ whole genome shotgun (WGS) entry which is preliminary data.</text>
</comment>
<evidence type="ECO:0000313" key="9">
    <source>
        <dbReference type="EMBL" id="KRK39555.1"/>
    </source>
</evidence>
<evidence type="ECO:0000256" key="5">
    <source>
        <dbReference type="ARBA" id="ARBA00022839"/>
    </source>
</evidence>
<keyword evidence="2" id="KW-0548">Nucleotidyltransferase</keyword>
<dbReference type="AlphaFoldDB" id="A0A0R1H4Q9"/>
<dbReference type="InterPro" id="IPR001357">
    <property type="entry name" value="BRCT_dom"/>
</dbReference>
<keyword evidence="10" id="KW-1185">Reference proteome</keyword>
<dbReference type="SMART" id="SM00479">
    <property type="entry name" value="EXOIII"/>
    <property type="match status" value="1"/>
</dbReference>
<evidence type="ECO:0000256" key="7">
    <source>
        <dbReference type="ARBA" id="ARBA00070925"/>
    </source>
</evidence>
<dbReference type="PANTHER" id="PTHR30231">
    <property type="entry name" value="DNA POLYMERASE III SUBUNIT EPSILON"/>
    <property type="match status" value="1"/>
</dbReference>
<dbReference type="Pfam" id="PF00929">
    <property type="entry name" value="RNase_T"/>
    <property type="match status" value="1"/>
</dbReference>
<dbReference type="SUPFAM" id="SSF52113">
    <property type="entry name" value="BRCT domain"/>
    <property type="match status" value="1"/>
</dbReference>
<dbReference type="SUPFAM" id="SSF53098">
    <property type="entry name" value="Ribonuclease H-like"/>
    <property type="match status" value="1"/>
</dbReference>
<dbReference type="FunFam" id="3.30.420.10:FF:000045">
    <property type="entry name" value="3'-5' exonuclease DinG"/>
    <property type="match status" value="1"/>
</dbReference>
<evidence type="ECO:0000256" key="3">
    <source>
        <dbReference type="ARBA" id="ARBA00022705"/>
    </source>
</evidence>
<keyword evidence="1" id="KW-0808">Transferase</keyword>
<dbReference type="GO" id="GO:0005829">
    <property type="term" value="C:cytosol"/>
    <property type="evidence" value="ECO:0007669"/>
    <property type="project" value="TreeGrafter"/>
</dbReference>
<reference evidence="9 10" key="1">
    <citation type="journal article" date="2015" name="Genome Announc.">
        <title>Expanding the biotechnology potential of lactobacilli through comparative genomics of 213 strains and associated genera.</title>
        <authorList>
            <person name="Sun Z."/>
            <person name="Harris H.M."/>
            <person name="McCann A."/>
            <person name="Guo C."/>
            <person name="Argimon S."/>
            <person name="Zhang W."/>
            <person name="Yang X."/>
            <person name="Jeffery I.B."/>
            <person name="Cooney J.C."/>
            <person name="Kagawa T.F."/>
            <person name="Liu W."/>
            <person name="Song Y."/>
            <person name="Salvetti E."/>
            <person name="Wrobel A."/>
            <person name="Rasinkangas P."/>
            <person name="Parkhill J."/>
            <person name="Rea M.C."/>
            <person name="O'Sullivan O."/>
            <person name="Ritari J."/>
            <person name="Douillard F.P."/>
            <person name="Paul Ross R."/>
            <person name="Yang R."/>
            <person name="Briner A.E."/>
            <person name="Felis G.E."/>
            <person name="de Vos W.M."/>
            <person name="Barrangou R."/>
            <person name="Klaenhammer T.R."/>
            <person name="Caufield P.W."/>
            <person name="Cui Y."/>
            <person name="Zhang H."/>
            <person name="O'Toole P.W."/>
        </authorList>
    </citation>
    <scope>NUCLEOTIDE SEQUENCE [LARGE SCALE GENOMIC DNA]</scope>
    <source>
        <strain evidence="9 10">ATCC 53295</strain>
    </source>
</reference>
<sequence length="307" mass="33872">MEDYVAIDVETANASRASICAIGIAQFKRGELTNSFYSLINPHEPFADRNTAIHGIDANLVATAPTFSDLLPLLHRWLDHQLIVSHTNFDISALRQTLAKHGQPQLPFKYFDSYIVCQQLIAYPHHRLADMAAYFGIHNAHEHHALSDAQTCGHIIASLVAQLEVPTLNSLLNAAGFHQLGVSSQLEQKKFQKTSVLDLMDISHDVKTATFEKFTPAALFYQRNVVLTGNLQLMTRATAFQKITAVGGTPQHTLTATTNFLVVGHTNPQVVGNDGKSPKIRKAEELNRIFPVITIIGESDFLKAIAQ</sequence>
<keyword evidence="4" id="KW-0540">Nuclease</keyword>
<dbReference type="InterPro" id="IPR013520">
    <property type="entry name" value="Ribonucl_H"/>
</dbReference>
<evidence type="ECO:0000256" key="2">
    <source>
        <dbReference type="ARBA" id="ARBA00022695"/>
    </source>
</evidence>
<dbReference type="InterPro" id="IPR036420">
    <property type="entry name" value="BRCT_dom_sf"/>
</dbReference>
<accession>A0A0R1H4Q9</accession>
<dbReference type="Proteomes" id="UP000051176">
    <property type="component" value="Unassembled WGS sequence"/>
</dbReference>
<feature type="domain" description="BRCT" evidence="8">
    <location>
        <begin position="215"/>
        <end position="307"/>
    </location>
</feature>
<dbReference type="Gene3D" id="3.40.50.10190">
    <property type="entry name" value="BRCT domain"/>
    <property type="match status" value="1"/>
</dbReference>
<evidence type="ECO:0000256" key="4">
    <source>
        <dbReference type="ARBA" id="ARBA00022722"/>
    </source>
</evidence>
<dbReference type="InterPro" id="IPR036397">
    <property type="entry name" value="RNaseH_sf"/>
</dbReference>
<dbReference type="eggNOG" id="COG0847">
    <property type="taxonomic scope" value="Bacteria"/>
</dbReference>
<keyword evidence="5" id="KW-0269">Exonuclease</keyword>
<dbReference type="OrthoDB" id="9803913at2"/>
<dbReference type="PANTHER" id="PTHR30231:SF42">
    <property type="entry name" value="EXONUCLEASE"/>
    <property type="match status" value="1"/>
</dbReference>
<evidence type="ECO:0000313" key="10">
    <source>
        <dbReference type="Proteomes" id="UP000051176"/>
    </source>
</evidence>
<keyword evidence="5" id="KW-0378">Hydrolase</keyword>
<evidence type="ECO:0000256" key="6">
    <source>
        <dbReference type="ARBA" id="ARBA00022932"/>
    </source>
</evidence>
<dbReference type="GO" id="GO:0003887">
    <property type="term" value="F:DNA-directed DNA polymerase activity"/>
    <property type="evidence" value="ECO:0007669"/>
    <property type="project" value="UniProtKB-KW"/>
</dbReference>
<dbReference type="Gene3D" id="3.30.420.10">
    <property type="entry name" value="Ribonuclease H-like superfamily/Ribonuclease H"/>
    <property type="match status" value="1"/>
</dbReference>
<dbReference type="GO" id="GO:0008408">
    <property type="term" value="F:3'-5' exonuclease activity"/>
    <property type="evidence" value="ECO:0007669"/>
    <property type="project" value="TreeGrafter"/>
</dbReference>
<dbReference type="CDD" id="cd17748">
    <property type="entry name" value="BRCT_DNA_ligase_like"/>
    <property type="match status" value="1"/>
</dbReference>
<dbReference type="InterPro" id="IPR012337">
    <property type="entry name" value="RNaseH-like_sf"/>
</dbReference>
<proteinExistence type="predicted"/>
<name>A0A0R1H4Q9_9LACO</name>
<dbReference type="GO" id="GO:0006260">
    <property type="term" value="P:DNA replication"/>
    <property type="evidence" value="ECO:0007669"/>
    <property type="project" value="UniProtKB-KW"/>
</dbReference>